<reference evidence="1 2" key="1">
    <citation type="submission" date="2016-11" db="EMBL/GenBank/DDBJ databases">
        <authorList>
            <person name="Jaros S."/>
            <person name="Januszkiewicz K."/>
            <person name="Wedrychowicz H."/>
        </authorList>
    </citation>
    <scope>NUCLEOTIDE SEQUENCE [LARGE SCALE GENOMIC DNA]</scope>
    <source>
        <strain evidence="1 2">DSM 6792</strain>
    </source>
</reference>
<sequence length="140" mass="16706">MAKYAVHKISFFFNDENLNPLPEEAKGNVVMIFNNLDEARIEKMKQDIFSVQNLSGTNVNQFYRYQDNEDEVFSKLKEVFKTEFDLVINKEDFFDFPEKISESQAKKILDSLKLEFNCIIEYDDDEDPHDFEKYEDLLEF</sequence>
<proteinExistence type="predicted"/>
<dbReference type="RefSeq" id="WP_073410257.1">
    <property type="nucleotide sequence ID" value="NZ_FQWH01000008.1"/>
</dbReference>
<protein>
    <submittedName>
        <fullName evidence="1">Uncharacterized protein</fullName>
    </submittedName>
</protein>
<evidence type="ECO:0000313" key="2">
    <source>
        <dbReference type="Proteomes" id="UP000184112"/>
    </source>
</evidence>
<dbReference type="Proteomes" id="UP000184112">
    <property type="component" value="Unassembled WGS sequence"/>
</dbReference>
<name>A0A1M5RHQ4_FLAJO</name>
<gene>
    <name evidence="1" type="ORF">SAMN05444388_108152</name>
</gene>
<accession>A0A1M5RHQ4</accession>
<dbReference type="AlphaFoldDB" id="A0A1M5RHQ4"/>
<organism evidence="1 2">
    <name type="scientific">Flavobacterium johnsoniae</name>
    <name type="common">Cytophaga johnsonae</name>
    <dbReference type="NCBI Taxonomy" id="986"/>
    <lineage>
        <taxon>Bacteria</taxon>
        <taxon>Pseudomonadati</taxon>
        <taxon>Bacteroidota</taxon>
        <taxon>Flavobacteriia</taxon>
        <taxon>Flavobacteriales</taxon>
        <taxon>Flavobacteriaceae</taxon>
        <taxon>Flavobacterium</taxon>
    </lineage>
</organism>
<dbReference type="EMBL" id="FQWH01000008">
    <property type="protein sequence ID" value="SHH25761.1"/>
    <property type="molecule type" value="Genomic_DNA"/>
</dbReference>
<evidence type="ECO:0000313" key="1">
    <source>
        <dbReference type="EMBL" id="SHH25761.1"/>
    </source>
</evidence>